<evidence type="ECO:0000313" key="3">
    <source>
        <dbReference type="Proteomes" id="UP000664073"/>
    </source>
</evidence>
<keyword evidence="1" id="KW-0472">Membrane</keyword>
<keyword evidence="3" id="KW-1185">Reference proteome</keyword>
<feature type="transmembrane region" description="Helical" evidence="1">
    <location>
        <begin position="103"/>
        <end position="121"/>
    </location>
</feature>
<reference evidence="2" key="1">
    <citation type="submission" date="2021-03" db="EMBL/GenBank/DDBJ databases">
        <title>The complete genome sequence of Acetobacter sp. TBRC 12339.</title>
        <authorList>
            <person name="Charoenyingcharoen P."/>
            <person name="Yukphan P."/>
        </authorList>
    </citation>
    <scope>NUCLEOTIDE SEQUENCE</scope>
    <source>
        <strain evidence="2">TBRC 12339</strain>
    </source>
</reference>
<dbReference type="Proteomes" id="UP000664073">
    <property type="component" value="Unassembled WGS sequence"/>
</dbReference>
<feature type="transmembrane region" description="Helical" evidence="1">
    <location>
        <begin position="35"/>
        <end position="57"/>
    </location>
</feature>
<organism evidence="2 3">
    <name type="scientific">Acetobacter garciniae</name>
    <dbReference type="NCBI Taxonomy" id="2817435"/>
    <lineage>
        <taxon>Bacteria</taxon>
        <taxon>Pseudomonadati</taxon>
        <taxon>Pseudomonadota</taxon>
        <taxon>Alphaproteobacteria</taxon>
        <taxon>Acetobacterales</taxon>
        <taxon>Acetobacteraceae</taxon>
        <taxon>Acetobacter</taxon>
    </lineage>
</organism>
<keyword evidence="1" id="KW-1133">Transmembrane helix</keyword>
<gene>
    <name evidence="2" type="ORF">J2D77_01625</name>
</gene>
<dbReference type="RefSeq" id="WP_207844448.1">
    <property type="nucleotide sequence ID" value="NZ_JAFVMH010000001.1"/>
</dbReference>
<feature type="transmembrane region" description="Helical" evidence="1">
    <location>
        <begin position="63"/>
        <end position="83"/>
    </location>
</feature>
<evidence type="ECO:0000313" key="2">
    <source>
        <dbReference type="EMBL" id="MBO1323854.1"/>
    </source>
</evidence>
<accession>A0A939HMX5</accession>
<keyword evidence="1" id="KW-0812">Transmembrane</keyword>
<protein>
    <submittedName>
        <fullName evidence="2">Uncharacterized protein</fullName>
    </submittedName>
</protein>
<dbReference type="EMBL" id="JAFVMH010000001">
    <property type="protein sequence ID" value="MBO1323854.1"/>
    <property type="molecule type" value="Genomic_DNA"/>
</dbReference>
<dbReference type="AlphaFoldDB" id="A0A939HMX5"/>
<feature type="transmembrane region" description="Helical" evidence="1">
    <location>
        <begin position="127"/>
        <end position="148"/>
    </location>
</feature>
<sequence>MTLGERITRVDAWLLDELCQPLADRLPERFPAFELGMSCQLGSVLLSAVSIIAVFVVTGMNDFGNMIFNVLIWALCVSFFFGLGRLRMLVKVGMANPLRQMLLGVRILSIPFTLYVVYQAMTAPAAFSLAVWFNAFSNIVFVVGLYFISCQPRPPQRRPVSQLWARPATVREGGGF</sequence>
<evidence type="ECO:0000256" key="1">
    <source>
        <dbReference type="SAM" id="Phobius"/>
    </source>
</evidence>
<name>A0A939HMX5_9PROT</name>
<proteinExistence type="predicted"/>
<comment type="caution">
    <text evidence="2">The sequence shown here is derived from an EMBL/GenBank/DDBJ whole genome shotgun (WGS) entry which is preliminary data.</text>
</comment>